<organism evidence="1 2">
    <name type="scientific">Haliscomenobacter hydrossis (strain ATCC 27775 / DSM 1100 / LMG 10767 / O)</name>
    <dbReference type="NCBI Taxonomy" id="760192"/>
    <lineage>
        <taxon>Bacteria</taxon>
        <taxon>Pseudomonadati</taxon>
        <taxon>Bacteroidota</taxon>
        <taxon>Saprospiria</taxon>
        <taxon>Saprospirales</taxon>
        <taxon>Haliscomenobacteraceae</taxon>
        <taxon>Haliscomenobacter</taxon>
    </lineage>
</organism>
<dbReference type="KEGG" id="hhy:Halhy_0674"/>
<dbReference type="OrthoDB" id="9802649at2"/>
<evidence type="ECO:0000313" key="1">
    <source>
        <dbReference type="EMBL" id="AEE48582.1"/>
    </source>
</evidence>
<dbReference type="Proteomes" id="UP000008461">
    <property type="component" value="Chromosome"/>
</dbReference>
<dbReference type="AlphaFoldDB" id="F4L1N8"/>
<name>F4L1N8_HALH1</name>
<dbReference type="eggNOG" id="COG1216">
    <property type="taxonomic scope" value="Bacteria"/>
</dbReference>
<dbReference type="STRING" id="760192.Halhy_0674"/>
<keyword evidence="2" id="KW-1185">Reference proteome</keyword>
<evidence type="ECO:0008006" key="3">
    <source>
        <dbReference type="Google" id="ProtNLM"/>
    </source>
</evidence>
<proteinExistence type="predicted"/>
<accession>F4L1N8</accession>
<dbReference type="InterPro" id="IPR029044">
    <property type="entry name" value="Nucleotide-diphossugar_trans"/>
</dbReference>
<sequence length="252" mass="30045">MTIEAFFLCFNESRMIEHTLNYYSRFCDKITILDNQSTDNSVSIVREKFPDVVVEEFDTNGEYREDILMNIRNNRWKGSEADYVIMADMDEFIVDEHLLDKLEAMKRQRVAIPNITGYNMFSEIFPNDYGRLITEQVTKKFRDRTFDKKIIFSPKWVQEMNFGVGSHFCKPVYKEGVEVQTDHSFSFNLLHFKFLAREYLYKRHRGYATRMSDVNRFLNYGQQYMLGDQHIDKAFDKIGQFLEQKSDLVSQH</sequence>
<reference evidence="1 2" key="1">
    <citation type="journal article" date="2011" name="Stand. Genomic Sci.">
        <title>Complete genome sequence of Haliscomenobacter hydrossis type strain (O).</title>
        <authorList>
            <consortium name="US DOE Joint Genome Institute (JGI-PGF)"/>
            <person name="Daligault H."/>
            <person name="Lapidus A."/>
            <person name="Zeytun A."/>
            <person name="Nolan M."/>
            <person name="Lucas S."/>
            <person name="Del Rio T.G."/>
            <person name="Tice H."/>
            <person name="Cheng J.F."/>
            <person name="Tapia R."/>
            <person name="Han C."/>
            <person name="Goodwin L."/>
            <person name="Pitluck S."/>
            <person name="Liolios K."/>
            <person name="Pagani I."/>
            <person name="Ivanova N."/>
            <person name="Huntemann M."/>
            <person name="Mavromatis K."/>
            <person name="Mikhailova N."/>
            <person name="Pati A."/>
            <person name="Chen A."/>
            <person name="Palaniappan K."/>
            <person name="Land M."/>
            <person name="Hauser L."/>
            <person name="Brambilla E.M."/>
            <person name="Rohde M."/>
            <person name="Verbarg S."/>
            <person name="Goker M."/>
            <person name="Bristow J."/>
            <person name="Eisen J.A."/>
            <person name="Markowitz V."/>
            <person name="Hugenholtz P."/>
            <person name="Kyrpides N.C."/>
            <person name="Klenk H.P."/>
            <person name="Woyke T."/>
        </authorList>
    </citation>
    <scope>NUCLEOTIDE SEQUENCE [LARGE SCALE GENOMIC DNA]</scope>
    <source>
        <strain evidence="2">ATCC 27775 / DSM 1100 / LMG 10767 / O</strain>
    </source>
</reference>
<dbReference type="HOGENOM" id="CLU_1146338_0_0_10"/>
<dbReference type="Pfam" id="PF13704">
    <property type="entry name" value="Glyco_tranf_2_4"/>
    <property type="match status" value="1"/>
</dbReference>
<evidence type="ECO:0000313" key="2">
    <source>
        <dbReference type="Proteomes" id="UP000008461"/>
    </source>
</evidence>
<protein>
    <recommendedName>
        <fullName evidence="3">Glycosyl transferase family 2</fullName>
    </recommendedName>
</protein>
<reference key="2">
    <citation type="submission" date="2011-04" db="EMBL/GenBank/DDBJ databases">
        <title>Complete sequence of chromosome of Haliscomenobacter hydrossis DSM 1100.</title>
        <authorList>
            <consortium name="US DOE Joint Genome Institute (JGI-PGF)"/>
            <person name="Lucas S."/>
            <person name="Han J."/>
            <person name="Lapidus A."/>
            <person name="Bruce D."/>
            <person name="Goodwin L."/>
            <person name="Pitluck S."/>
            <person name="Peters L."/>
            <person name="Kyrpides N."/>
            <person name="Mavromatis K."/>
            <person name="Ivanova N."/>
            <person name="Ovchinnikova G."/>
            <person name="Pagani I."/>
            <person name="Daligault H."/>
            <person name="Detter J.C."/>
            <person name="Han C."/>
            <person name="Land M."/>
            <person name="Hauser L."/>
            <person name="Markowitz V."/>
            <person name="Cheng J.-F."/>
            <person name="Hugenholtz P."/>
            <person name="Woyke T."/>
            <person name="Wu D."/>
            <person name="Verbarg S."/>
            <person name="Frueling A."/>
            <person name="Brambilla E."/>
            <person name="Klenk H.-P."/>
            <person name="Eisen J.A."/>
        </authorList>
    </citation>
    <scope>NUCLEOTIDE SEQUENCE</scope>
    <source>
        <strain>DSM 1100</strain>
    </source>
</reference>
<dbReference type="EMBL" id="CP002691">
    <property type="protein sequence ID" value="AEE48582.1"/>
    <property type="molecule type" value="Genomic_DNA"/>
</dbReference>
<dbReference type="SUPFAM" id="SSF53448">
    <property type="entry name" value="Nucleotide-diphospho-sugar transferases"/>
    <property type="match status" value="1"/>
</dbReference>
<dbReference type="RefSeq" id="WP_013763146.1">
    <property type="nucleotide sequence ID" value="NC_015510.1"/>
</dbReference>
<gene>
    <name evidence="1" type="ordered locus">Halhy_0674</name>
</gene>
<dbReference type="Gene3D" id="3.90.550.10">
    <property type="entry name" value="Spore Coat Polysaccharide Biosynthesis Protein SpsA, Chain A"/>
    <property type="match status" value="1"/>
</dbReference>